<evidence type="ECO:0000256" key="5">
    <source>
        <dbReference type="ARBA" id="ARBA00022723"/>
    </source>
</evidence>
<dbReference type="CDD" id="cd00715">
    <property type="entry name" value="GPATase_N"/>
    <property type="match status" value="1"/>
</dbReference>
<comment type="pathway">
    <text evidence="1 9 10">Purine metabolism; IMP biosynthesis via de novo pathway; N(1)-(5-phospho-D-ribosyl)glycinamide from 5-phospho-alpha-D-ribose 1-diphosphate: step 1/2.</text>
</comment>
<feature type="binding site" evidence="9 12">
    <location>
        <position position="367"/>
    </location>
    <ligand>
        <name>Mg(2+)</name>
        <dbReference type="ChEBI" id="CHEBI:18420"/>
    </ligand>
</feature>
<evidence type="ECO:0000256" key="9">
    <source>
        <dbReference type="HAMAP-Rule" id="MF_01931"/>
    </source>
</evidence>
<dbReference type="NCBIfam" id="TIGR01134">
    <property type="entry name" value="purF"/>
    <property type="match status" value="1"/>
</dbReference>
<reference evidence="14 15" key="1">
    <citation type="submission" date="2017-02" db="EMBL/GenBank/DDBJ databases">
        <title>Draft genome sequence of Haemophilus felis CCUG 31170 type strain.</title>
        <authorList>
            <person name="Engstrom-Jakobsson H."/>
            <person name="Salva-Serra F."/>
            <person name="Thorell K."/>
            <person name="Gonzales-Siles L."/>
            <person name="Karlsson R."/>
            <person name="Boulund F."/>
            <person name="Engstrand L."/>
            <person name="Kristiansson E."/>
            <person name="Moore E."/>
        </authorList>
    </citation>
    <scope>NUCLEOTIDE SEQUENCE [LARGE SCALE GENOMIC DNA]</scope>
    <source>
        <strain evidence="14 15">CCUG 31170</strain>
    </source>
</reference>
<accession>A0A1T0AW26</accession>
<evidence type="ECO:0000256" key="1">
    <source>
        <dbReference type="ARBA" id="ARBA00005209"/>
    </source>
</evidence>
<dbReference type="Proteomes" id="UP000190023">
    <property type="component" value="Unassembled WGS sequence"/>
</dbReference>
<dbReference type="InterPro" id="IPR029055">
    <property type="entry name" value="Ntn_hydrolases_N"/>
</dbReference>
<dbReference type="HAMAP" id="MF_01931">
    <property type="entry name" value="PurF"/>
    <property type="match status" value="1"/>
</dbReference>
<dbReference type="Gene3D" id="3.60.20.10">
    <property type="entry name" value="Glutamine Phosphoribosylpyrophosphate, subunit 1, domain 1"/>
    <property type="match status" value="1"/>
</dbReference>
<evidence type="ECO:0000313" key="15">
    <source>
        <dbReference type="Proteomes" id="UP000190023"/>
    </source>
</evidence>
<evidence type="ECO:0000256" key="4">
    <source>
        <dbReference type="ARBA" id="ARBA00022679"/>
    </source>
</evidence>
<dbReference type="PANTHER" id="PTHR11907">
    <property type="entry name" value="AMIDOPHOSPHORIBOSYLTRANSFERASE"/>
    <property type="match status" value="1"/>
</dbReference>
<dbReference type="OrthoDB" id="9801213at2"/>
<feature type="domain" description="Glutamine amidotransferase type-2" evidence="13">
    <location>
        <begin position="2"/>
        <end position="235"/>
    </location>
</feature>
<dbReference type="PROSITE" id="PS51278">
    <property type="entry name" value="GATASE_TYPE_2"/>
    <property type="match status" value="1"/>
</dbReference>
<keyword evidence="7 9" id="KW-0460">Magnesium</keyword>
<evidence type="ECO:0000256" key="3">
    <source>
        <dbReference type="ARBA" id="ARBA00022676"/>
    </source>
</evidence>
<feature type="binding site" evidence="9 12">
    <location>
        <position position="304"/>
    </location>
    <ligand>
        <name>Mg(2+)</name>
        <dbReference type="ChEBI" id="CHEBI:18420"/>
    </ligand>
</feature>
<keyword evidence="5 9" id="KW-0479">Metal-binding</keyword>
<evidence type="ECO:0000256" key="7">
    <source>
        <dbReference type="ARBA" id="ARBA00022842"/>
    </source>
</evidence>
<dbReference type="InterPro" id="IPR029057">
    <property type="entry name" value="PRTase-like"/>
</dbReference>
<dbReference type="UniPathway" id="UPA00074">
    <property type="reaction ID" value="UER00124"/>
</dbReference>
<evidence type="ECO:0000313" key="14">
    <source>
        <dbReference type="EMBL" id="OOS01348.1"/>
    </source>
</evidence>
<dbReference type="FunFam" id="3.60.20.10:FF:000011">
    <property type="entry name" value="Amidophosphoribosyltransferase"/>
    <property type="match status" value="1"/>
</dbReference>
<dbReference type="InterPro" id="IPR000836">
    <property type="entry name" value="PRTase_dom"/>
</dbReference>
<feature type="binding site" evidence="9 12">
    <location>
        <position position="366"/>
    </location>
    <ligand>
        <name>Mg(2+)</name>
        <dbReference type="ChEBI" id="CHEBI:18420"/>
    </ligand>
</feature>
<dbReference type="Pfam" id="PF13522">
    <property type="entry name" value="GATase_6"/>
    <property type="match status" value="1"/>
</dbReference>
<sequence length="503" mass="56246">MCGIVGIVSQAPVNQSIYDALTVLQHRGQDAAGIVTVDDENRFRLRKANGLVSDVFQQVHMMRLQGNAGIGHVRYPTAGCSSVSEAQPFYVNSPYGLTLVHNGNLTNSQDLKDKLFRLARRHVNTTSDSELLLNIFAYHLDQIEKYHLDAEDVFNAIKQTHQDIQGAYACVAMIIDHGMVAFRDPHGIRPLVLGKREENGKTDYMFASESIALDTAGFEFVRDVQPGEAVYVTFDGKLYSQQCAENPTLTPCIFEYVYFARPDSCIDGVSVYAARVHMGQHLGEKIAKEWKDVEIDVVIPIPETSNDIALRIARVLNKPYRQGFVKNRYVGRTFIMPGQAQRVSSVRRKLNTIASEFKDKNVLLVDDSIVRGTTSEQIVEMARAAGAKKIYFASAAPEIRYPNVYGVDMPTKNELIAYGRDVDEIAKLIGVDKLIFQDLEALTSSVQQENPAIKEFDCSVFTGKYVTGDITLEYLDTIADQRNDSAKKKRAKDATNLEMHNER</sequence>
<dbReference type="InterPro" id="IPR035584">
    <property type="entry name" value="PurF_N"/>
</dbReference>
<comment type="caution">
    <text evidence="14">The sequence shown here is derived from an EMBL/GenBank/DDBJ whole genome shotgun (WGS) entry which is preliminary data.</text>
</comment>
<evidence type="ECO:0000259" key="13">
    <source>
        <dbReference type="PROSITE" id="PS51278"/>
    </source>
</evidence>
<dbReference type="AlphaFoldDB" id="A0A1T0AW26"/>
<dbReference type="SUPFAM" id="SSF56235">
    <property type="entry name" value="N-terminal nucleophile aminohydrolases (Ntn hydrolases)"/>
    <property type="match status" value="1"/>
</dbReference>
<dbReference type="PIRSF" id="PIRSF000485">
    <property type="entry name" value="Amd_phspho_trans"/>
    <property type="match status" value="1"/>
</dbReference>
<dbReference type="Pfam" id="PF00156">
    <property type="entry name" value="Pribosyltran"/>
    <property type="match status" value="1"/>
</dbReference>
<dbReference type="InterPro" id="IPR017932">
    <property type="entry name" value="GATase_2_dom"/>
</dbReference>
<proteinExistence type="inferred from homology"/>
<comment type="function">
    <text evidence="9">Catalyzes the formation of phosphoribosylamine from phosphoribosylpyrophosphate (PRPP) and glutamine.</text>
</comment>
<keyword evidence="3 9" id="KW-0328">Glycosyltransferase</keyword>
<feature type="active site" description="Nucleophile" evidence="9 11">
    <location>
        <position position="2"/>
    </location>
</feature>
<evidence type="ECO:0000256" key="10">
    <source>
        <dbReference type="PIRNR" id="PIRNR000485"/>
    </source>
</evidence>
<dbReference type="GO" id="GO:0006189">
    <property type="term" value="P:'de novo' IMP biosynthetic process"/>
    <property type="evidence" value="ECO:0007669"/>
    <property type="project" value="UniProtKB-UniRule"/>
</dbReference>
<dbReference type="EMBL" id="MUYB01000046">
    <property type="protein sequence ID" value="OOS01348.1"/>
    <property type="molecule type" value="Genomic_DNA"/>
</dbReference>
<dbReference type="GO" id="GO:0000287">
    <property type="term" value="F:magnesium ion binding"/>
    <property type="evidence" value="ECO:0007669"/>
    <property type="project" value="UniProtKB-UniRule"/>
</dbReference>
<keyword evidence="4 9" id="KW-0808">Transferase</keyword>
<dbReference type="STRING" id="123822.B0188_09750"/>
<keyword evidence="8 9" id="KW-0315">Glutamine amidotransferase</keyword>
<name>A0A1T0AW26_9PAST</name>
<dbReference type="SUPFAM" id="SSF53271">
    <property type="entry name" value="PRTase-like"/>
    <property type="match status" value="1"/>
</dbReference>
<dbReference type="InterPro" id="IPR005854">
    <property type="entry name" value="PurF"/>
</dbReference>
<dbReference type="Gene3D" id="3.40.50.2020">
    <property type="match status" value="1"/>
</dbReference>
<protein>
    <recommendedName>
        <fullName evidence="9">Amidophosphoribosyltransferase</fullName>
        <shortName evidence="9">ATase</shortName>
        <ecNumber evidence="9">2.4.2.14</ecNumber>
    </recommendedName>
    <alternativeName>
        <fullName evidence="9">Glutamine phosphoribosylpyrophosphate amidotransferase</fullName>
        <shortName evidence="9">GPATase</shortName>
    </alternativeName>
</protein>
<keyword evidence="15" id="KW-1185">Reference proteome</keyword>
<comment type="catalytic activity">
    <reaction evidence="9 10">
        <text>5-phospho-beta-D-ribosylamine + L-glutamate + diphosphate = 5-phospho-alpha-D-ribose 1-diphosphate + L-glutamine + H2O</text>
        <dbReference type="Rhea" id="RHEA:14905"/>
        <dbReference type="ChEBI" id="CHEBI:15377"/>
        <dbReference type="ChEBI" id="CHEBI:29985"/>
        <dbReference type="ChEBI" id="CHEBI:33019"/>
        <dbReference type="ChEBI" id="CHEBI:58017"/>
        <dbReference type="ChEBI" id="CHEBI:58359"/>
        <dbReference type="ChEBI" id="CHEBI:58681"/>
        <dbReference type="EC" id="2.4.2.14"/>
    </reaction>
</comment>
<evidence type="ECO:0000256" key="12">
    <source>
        <dbReference type="PIRSR" id="PIRSR000485-2"/>
    </source>
</evidence>
<evidence type="ECO:0000256" key="6">
    <source>
        <dbReference type="ARBA" id="ARBA00022755"/>
    </source>
</evidence>
<dbReference type="GO" id="GO:0004044">
    <property type="term" value="F:amidophosphoribosyltransferase activity"/>
    <property type="evidence" value="ECO:0007669"/>
    <property type="project" value="UniProtKB-UniRule"/>
</dbReference>
<comment type="caution">
    <text evidence="9">Lacks conserved residue(s) required for the propagation of feature annotation.</text>
</comment>
<evidence type="ECO:0000256" key="2">
    <source>
        <dbReference type="ARBA" id="ARBA00010138"/>
    </source>
</evidence>
<comment type="cofactor">
    <cofactor evidence="9 12">
        <name>Mg(2+)</name>
        <dbReference type="ChEBI" id="CHEBI:18420"/>
    </cofactor>
    <text evidence="9 12">Binds 1 Mg(2+) ion per subunit.</text>
</comment>
<evidence type="ECO:0000256" key="8">
    <source>
        <dbReference type="ARBA" id="ARBA00022962"/>
    </source>
</evidence>
<keyword evidence="6 9" id="KW-0658">Purine biosynthesis</keyword>
<dbReference type="CDD" id="cd06223">
    <property type="entry name" value="PRTases_typeI"/>
    <property type="match status" value="1"/>
</dbReference>
<dbReference type="EC" id="2.4.2.14" evidence="9"/>
<evidence type="ECO:0000256" key="11">
    <source>
        <dbReference type="PIRSR" id="PIRSR000485-1"/>
    </source>
</evidence>
<comment type="similarity">
    <text evidence="2 9 10">In the C-terminal section; belongs to the purine/pyrimidine phosphoribosyltransferase family.</text>
</comment>
<organism evidence="14 15">
    <name type="scientific">[Haemophilus] felis</name>
    <dbReference type="NCBI Taxonomy" id="123822"/>
    <lineage>
        <taxon>Bacteria</taxon>
        <taxon>Pseudomonadati</taxon>
        <taxon>Pseudomonadota</taxon>
        <taxon>Gammaproteobacteria</taxon>
        <taxon>Pasteurellales</taxon>
        <taxon>Pasteurellaceae</taxon>
    </lineage>
</organism>
<dbReference type="GO" id="GO:0009113">
    <property type="term" value="P:purine nucleobase biosynthetic process"/>
    <property type="evidence" value="ECO:0007669"/>
    <property type="project" value="UniProtKB-UniRule"/>
</dbReference>
<gene>
    <name evidence="9" type="primary">purF</name>
    <name evidence="14" type="ORF">B0188_09750</name>
</gene>